<dbReference type="AlphaFoldDB" id="A0A1H6G3N5"/>
<dbReference type="PANTHER" id="PTHR40079">
    <property type="entry name" value="MANNAN ENDO-1,4-BETA-MANNOSIDASE E-RELATED"/>
    <property type="match status" value="1"/>
</dbReference>
<dbReference type="Pfam" id="PF02156">
    <property type="entry name" value="Glyco_hydro_26"/>
    <property type="match status" value="1"/>
</dbReference>
<dbReference type="InterPro" id="IPR022790">
    <property type="entry name" value="GH26_dom"/>
</dbReference>
<evidence type="ECO:0000256" key="1">
    <source>
        <dbReference type="ARBA" id="ARBA00007754"/>
    </source>
</evidence>
<proteinExistence type="inferred from homology"/>
<feature type="domain" description="GH26" evidence="4">
    <location>
        <begin position="10"/>
        <end position="335"/>
    </location>
</feature>
<dbReference type="SUPFAM" id="SSF51445">
    <property type="entry name" value="(Trans)glycosidases"/>
    <property type="match status" value="1"/>
</dbReference>
<evidence type="ECO:0000259" key="4">
    <source>
        <dbReference type="PROSITE" id="PS51764"/>
    </source>
</evidence>
<keyword evidence="3" id="KW-0326">Glycosidase</keyword>
<evidence type="ECO:0000256" key="2">
    <source>
        <dbReference type="ARBA" id="ARBA00022801"/>
    </source>
</evidence>
<dbReference type="InterPro" id="IPR000805">
    <property type="entry name" value="Glyco_hydro_26"/>
</dbReference>
<organism evidence="5 6">
    <name type="scientific">Natronorubrum sediminis</name>
    <dbReference type="NCBI Taxonomy" id="640943"/>
    <lineage>
        <taxon>Archaea</taxon>
        <taxon>Methanobacteriati</taxon>
        <taxon>Methanobacteriota</taxon>
        <taxon>Stenosarchaea group</taxon>
        <taxon>Halobacteria</taxon>
        <taxon>Halobacteriales</taxon>
        <taxon>Natrialbaceae</taxon>
        <taxon>Natronorubrum</taxon>
    </lineage>
</organism>
<dbReference type="PROSITE" id="PS51764">
    <property type="entry name" value="GH26"/>
    <property type="match status" value="1"/>
</dbReference>
<evidence type="ECO:0000313" key="5">
    <source>
        <dbReference type="EMBL" id="SEH16614.1"/>
    </source>
</evidence>
<keyword evidence="2 5" id="KW-0378">Hydrolase</keyword>
<reference evidence="6" key="1">
    <citation type="submission" date="2016-10" db="EMBL/GenBank/DDBJ databases">
        <authorList>
            <person name="Varghese N."/>
            <person name="Submissions S."/>
        </authorList>
    </citation>
    <scope>NUCLEOTIDE SEQUENCE [LARGE SCALE GENOMIC DNA]</scope>
    <source>
        <strain evidence="6">CGMCC 1.8981</strain>
    </source>
</reference>
<dbReference type="GO" id="GO:0006080">
    <property type="term" value="P:substituted mannan metabolic process"/>
    <property type="evidence" value="ECO:0007669"/>
    <property type="project" value="InterPro"/>
</dbReference>
<evidence type="ECO:0000256" key="3">
    <source>
        <dbReference type="ARBA" id="ARBA00023295"/>
    </source>
</evidence>
<keyword evidence="6" id="KW-1185">Reference proteome</keyword>
<dbReference type="Proteomes" id="UP000199112">
    <property type="component" value="Unassembled WGS sequence"/>
</dbReference>
<dbReference type="PROSITE" id="PS51257">
    <property type="entry name" value="PROKAR_LIPOPROTEIN"/>
    <property type="match status" value="1"/>
</dbReference>
<gene>
    <name evidence="5" type="ORF">SAMN04487967_2741</name>
</gene>
<name>A0A1H6G3N5_9EURY</name>
<evidence type="ECO:0000313" key="6">
    <source>
        <dbReference type="Proteomes" id="UP000199112"/>
    </source>
</evidence>
<dbReference type="GO" id="GO:0016985">
    <property type="term" value="F:mannan endo-1,4-beta-mannosidase activity"/>
    <property type="evidence" value="ECO:0007669"/>
    <property type="project" value="InterPro"/>
</dbReference>
<protein>
    <submittedName>
        <fullName evidence="5">Glycosyl hydrolase family 26</fullName>
    </submittedName>
</protein>
<dbReference type="InterPro" id="IPR017853">
    <property type="entry name" value="GH"/>
</dbReference>
<comment type="similarity">
    <text evidence="1">Belongs to the glycosyl hydrolase 26 family.</text>
</comment>
<dbReference type="PANTHER" id="PTHR40079:SF4">
    <property type="entry name" value="GH26 DOMAIN-CONTAINING PROTEIN-RELATED"/>
    <property type="match status" value="1"/>
</dbReference>
<sequence>MRRRDILGTISTAAIVSSVSGCTQSTVEEGTRLIGSYPGDDATSPERYRPFEKWLETRFGVLTLYVNADDDERVRQNFLSGLTDVWQTGHVPMVTWLSYVDSESETPSTITRQIRDGEYDAVLEWWVDELSAWLAADDPVIDGPRRLYFRPFPEMNGDWLPWSVLEDDDVEPFVDAWRYVHERLMDAVDADDPRERVQWIWNPNATEHTDVPTEASYPGEEYVDWIGIDGYNFGDSSMGDGWQSPESVFEPMRTRLADLSDRPVSIPEFGSTSVRDGEHDVSAKDEWIDDVFEYIEANDIRMVCWFNIDKETDWAVFGGARGTDTFEDERRDERYRVYDSFRERVQRGDYVGGSTQTPGVLSSNHFQGRF</sequence>
<accession>A0A1H6G3N5</accession>
<dbReference type="EMBL" id="FNWL01000002">
    <property type="protein sequence ID" value="SEH16614.1"/>
    <property type="molecule type" value="Genomic_DNA"/>
</dbReference>
<dbReference type="Gene3D" id="3.20.20.80">
    <property type="entry name" value="Glycosidases"/>
    <property type="match status" value="1"/>
</dbReference>